<accession>A0A0V1F9N7</accession>
<sequence>MQLIIISQHPTDAKHQTESKFFNGTNLNQISLRVVFLHDYDVELQMQTSLNEILSTEAQTSLGED</sequence>
<protein>
    <submittedName>
        <fullName evidence="1">Uncharacterized protein</fullName>
    </submittedName>
</protein>
<dbReference type="EMBL" id="JYDT01000174">
    <property type="protein sequence ID" value="KRY82447.1"/>
    <property type="molecule type" value="Genomic_DNA"/>
</dbReference>
<comment type="caution">
    <text evidence="1">The sequence shown here is derived from an EMBL/GenBank/DDBJ whole genome shotgun (WGS) entry which is preliminary data.</text>
</comment>
<proteinExistence type="predicted"/>
<dbReference type="AlphaFoldDB" id="A0A0V1F9N7"/>
<keyword evidence="2" id="KW-1185">Reference proteome</keyword>
<dbReference type="Proteomes" id="UP000054995">
    <property type="component" value="Unassembled WGS sequence"/>
</dbReference>
<organism evidence="1 2">
    <name type="scientific">Trichinella pseudospiralis</name>
    <name type="common">Parasitic roundworm</name>
    <dbReference type="NCBI Taxonomy" id="6337"/>
    <lineage>
        <taxon>Eukaryota</taxon>
        <taxon>Metazoa</taxon>
        <taxon>Ecdysozoa</taxon>
        <taxon>Nematoda</taxon>
        <taxon>Enoplea</taxon>
        <taxon>Dorylaimia</taxon>
        <taxon>Trichinellida</taxon>
        <taxon>Trichinellidae</taxon>
        <taxon>Trichinella</taxon>
    </lineage>
</organism>
<gene>
    <name evidence="1" type="ORF">T4D_5365</name>
</gene>
<evidence type="ECO:0000313" key="2">
    <source>
        <dbReference type="Proteomes" id="UP000054995"/>
    </source>
</evidence>
<evidence type="ECO:0000313" key="1">
    <source>
        <dbReference type="EMBL" id="KRY82447.1"/>
    </source>
</evidence>
<reference evidence="1 2" key="1">
    <citation type="submission" date="2015-01" db="EMBL/GenBank/DDBJ databases">
        <title>Evolution of Trichinella species and genotypes.</title>
        <authorList>
            <person name="Korhonen P.K."/>
            <person name="Edoardo P."/>
            <person name="Giuseppe L.R."/>
            <person name="Gasser R.B."/>
        </authorList>
    </citation>
    <scope>NUCLEOTIDE SEQUENCE [LARGE SCALE GENOMIC DNA]</scope>
    <source>
        <strain evidence="1">ISS470</strain>
    </source>
</reference>
<name>A0A0V1F9N7_TRIPS</name>